<evidence type="ECO:0000256" key="2">
    <source>
        <dbReference type="ARBA" id="ARBA00004524"/>
    </source>
</evidence>
<evidence type="ECO:0000256" key="6">
    <source>
        <dbReference type="ARBA" id="ARBA00022723"/>
    </source>
</evidence>
<keyword evidence="8" id="KW-0492">Microsome</keyword>
<evidence type="ECO:0000256" key="9">
    <source>
        <dbReference type="ARBA" id="ARBA00023002"/>
    </source>
</evidence>
<evidence type="ECO:0000256" key="3">
    <source>
        <dbReference type="ARBA" id="ARBA00004586"/>
    </source>
</evidence>
<dbReference type="GeneID" id="108698623"/>
<keyword evidence="9 14" id="KW-0560">Oxidoreductase</keyword>
<reference evidence="16" key="1">
    <citation type="submission" date="2025-08" db="UniProtKB">
        <authorList>
            <consortium name="RefSeq"/>
        </authorList>
    </citation>
    <scope>IDENTIFICATION</scope>
    <source>
        <strain evidence="16">J_2021</strain>
        <tissue evidence="16">Erythrocytes</tissue>
    </source>
</reference>
<dbReference type="STRING" id="8355.A0A1L8F8Y1"/>
<dbReference type="InterPro" id="IPR036396">
    <property type="entry name" value="Cyt_P450_sf"/>
</dbReference>
<gene>
    <name evidence="16 17" type="primary">cyp2a6.2.L</name>
</gene>
<evidence type="ECO:0000313" key="17">
    <source>
        <dbReference type="Xenbase" id="XB-GENE-22064223"/>
    </source>
</evidence>
<protein>
    <submittedName>
        <fullName evidence="16">Cytochrome P450 2C20</fullName>
    </submittedName>
</protein>
<dbReference type="PROSITE" id="PS00086">
    <property type="entry name" value="CYTOCHROME_P450"/>
    <property type="match status" value="1"/>
</dbReference>
<dbReference type="RefSeq" id="XP_018085730.1">
    <property type="nucleotide sequence ID" value="XM_018230241.2"/>
</dbReference>
<evidence type="ECO:0000256" key="11">
    <source>
        <dbReference type="ARBA" id="ARBA00023033"/>
    </source>
</evidence>
<evidence type="ECO:0000313" key="15">
    <source>
        <dbReference type="Proteomes" id="UP000186698"/>
    </source>
</evidence>
<feature type="binding site" description="axial binding residue" evidence="13">
    <location>
        <position position="439"/>
    </location>
    <ligand>
        <name>heme</name>
        <dbReference type="ChEBI" id="CHEBI:30413"/>
    </ligand>
    <ligandPart>
        <name>Fe</name>
        <dbReference type="ChEBI" id="CHEBI:18248"/>
    </ligandPart>
</feature>
<keyword evidence="10 13" id="KW-0408">Iron</keyword>
<dbReference type="InterPro" id="IPR050182">
    <property type="entry name" value="Cytochrome_P450_fam2"/>
</dbReference>
<dbReference type="AlphaFoldDB" id="A0A1L8F8Y1"/>
<evidence type="ECO:0000256" key="1">
    <source>
        <dbReference type="ARBA" id="ARBA00001971"/>
    </source>
</evidence>
<dbReference type="PRINTS" id="PR00385">
    <property type="entry name" value="P450"/>
</dbReference>
<dbReference type="InterPro" id="IPR001128">
    <property type="entry name" value="Cyt_P450"/>
</dbReference>
<dbReference type="CTD" id="108698623"/>
<dbReference type="OrthoDB" id="1055148at2759"/>
<keyword evidence="5 13" id="KW-0349">Heme</keyword>
<keyword evidence="15" id="KW-1185">Reference proteome</keyword>
<dbReference type="PaxDb" id="8355-A0A1L8F8Y1"/>
<dbReference type="GO" id="GO:0016712">
    <property type="term" value="F:oxidoreductase activity, acting on paired donors, with incorporation or reduction of molecular oxygen, reduced flavin or flavoprotein as one donor, and incorporation of one atom of oxygen"/>
    <property type="evidence" value="ECO:0000318"/>
    <property type="project" value="GO_Central"/>
</dbReference>
<dbReference type="GO" id="GO:0005789">
    <property type="term" value="C:endoplasmic reticulum membrane"/>
    <property type="evidence" value="ECO:0007669"/>
    <property type="project" value="UniProtKB-SubCell"/>
</dbReference>
<evidence type="ECO:0000256" key="10">
    <source>
        <dbReference type="ARBA" id="ARBA00023004"/>
    </source>
</evidence>
<dbReference type="SUPFAM" id="SSF48264">
    <property type="entry name" value="Cytochrome P450"/>
    <property type="match status" value="1"/>
</dbReference>
<keyword evidence="12" id="KW-0472">Membrane</keyword>
<dbReference type="Proteomes" id="UP000186698">
    <property type="component" value="Chromosome 8L"/>
</dbReference>
<dbReference type="Xenbase" id="XB-GENE-22064223">
    <property type="gene designation" value="cyp2a6.2.L"/>
</dbReference>
<dbReference type="PRINTS" id="PR01684">
    <property type="entry name" value="EP450ICYP2A"/>
</dbReference>
<keyword evidence="7" id="KW-0256">Endoplasmic reticulum</keyword>
<evidence type="ECO:0000256" key="13">
    <source>
        <dbReference type="PIRSR" id="PIRSR602401-1"/>
    </source>
</evidence>
<evidence type="ECO:0000256" key="12">
    <source>
        <dbReference type="ARBA" id="ARBA00023136"/>
    </source>
</evidence>
<dbReference type="PANTHER" id="PTHR24300">
    <property type="entry name" value="CYTOCHROME P450 508A4-RELATED"/>
    <property type="match status" value="1"/>
</dbReference>
<comment type="cofactor">
    <cofactor evidence="1 13">
        <name>heme</name>
        <dbReference type="ChEBI" id="CHEBI:30413"/>
    </cofactor>
</comment>
<proteinExistence type="inferred from homology"/>
<dbReference type="GO" id="GO:0020037">
    <property type="term" value="F:heme binding"/>
    <property type="evidence" value="ECO:0000318"/>
    <property type="project" value="GO_Central"/>
</dbReference>
<dbReference type="GO" id="GO:0019373">
    <property type="term" value="P:epoxygenase P450 pathway"/>
    <property type="evidence" value="ECO:0000318"/>
    <property type="project" value="GO_Central"/>
</dbReference>
<evidence type="ECO:0000256" key="14">
    <source>
        <dbReference type="RuleBase" id="RU000461"/>
    </source>
</evidence>
<dbReference type="AGR" id="Xenbase:XB-GENE-22064223"/>
<evidence type="ECO:0000256" key="4">
    <source>
        <dbReference type="ARBA" id="ARBA00010617"/>
    </source>
</evidence>
<sequence length="494" mass="56508">MELGVTWSLILAAIVSFLVYSFTWRTKLRNSNMPPAPPLLPLLGNMLQISAKEFPQSLVKLSEKLGPVFTVYLPNKPAVVLTGYDCIKEALLDNNEGFGARGKSPLGYILFKDYGVIFSNGERWKQMRRFSITCLRDFGMGRRSIEERIQEEAQYLAEEFRKHADTPIDPTYLLGLAVSNVICSIVFGERFDYKDEKFMTLISLLKTVSQDVSAAWGILLNLFPNIISRLPGPPQRIFRNFDKLKAFVAESLKSHQETLNINCPRDFIDCFLIKMEKEKNNPQTEFHFDNLFGTVLDIFFAGTETTSITLKYSLLMLLKYTEVTRKTMEEIDNITGQDRCPFYEDRSKMPYTNAVIHEIQRMADIIPLGVPHATTHDVIFRGYNIPKDTLIFPLMTSVLKDSKYFSDPKQFDPTHFLDENGSFKKNDAFIPFSVGKRSCLGEGLARMEIFLFITTILQTFNLKSDIAPQDIDITPEPNKNGALPRTYKMYFVPK</sequence>
<dbReference type="PRINTS" id="PR00463">
    <property type="entry name" value="EP450I"/>
</dbReference>
<organism evidence="15 16">
    <name type="scientific">Xenopus laevis</name>
    <name type="common">African clawed frog</name>
    <dbReference type="NCBI Taxonomy" id="8355"/>
    <lineage>
        <taxon>Eukaryota</taxon>
        <taxon>Metazoa</taxon>
        <taxon>Chordata</taxon>
        <taxon>Craniata</taxon>
        <taxon>Vertebrata</taxon>
        <taxon>Euteleostomi</taxon>
        <taxon>Amphibia</taxon>
        <taxon>Batrachia</taxon>
        <taxon>Anura</taxon>
        <taxon>Pipoidea</taxon>
        <taxon>Pipidae</taxon>
        <taxon>Xenopodinae</taxon>
        <taxon>Xenopus</taxon>
        <taxon>Xenopus</taxon>
    </lineage>
</organism>
<comment type="subcellular location">
    <subcellularLocation>
        <location evidence="3">Endoplasmic reticulum membrane</location>
    </subcellularLocation>
    <subcellularLocation>
        <location evidence="2">Microsome membrane</location>
    </subcellularLocation>
</comment>
<accession>A0A1L8F8Y1</accession>
<keyword evidence="11 14" id="KW-0503">Monooxygenase</keyword>
<name>A0A1L8F8Y1_XENLA</name>
<evidence type="ECO:0000256" key="7">
    <source>
        <dbReference type="ARBA" id="ARBA00022824"/>
    </source>
</evidence>
<evidence type="ECO:0000256" key="5">
    <source>
        <dbReference type="ARBA" id="ARBA00022617"/>
    </source>
</evidence>
<dbReference type="Pfam" id="PF00067">
    <property type="entry name" value="p450"/>
    <property type="match status" value="1"/>
</dbReference>
<dbReference type="GO" id="GO:0008392">
    <property type="term" value="F:arachidonate epoxygenase activity"/>
    <property type="evidence" value="ECO:0000318"/>
    <property type="project" value="GO_Central"/>
</dbReference>
<dbReference type="InterPro" id="IPR002401">
    <property type="entry name" value="Cyt_P450_E_grp-I"/>
</dbReference>
<dbReference type="KEGG" id="xla:108698623"/>
<dbReference type="GO" id="GO:0005737">
    <property type="term" value="C:cytoplasm"/>
    <property type="evidence" value="ECO:0000318"/>
    <property type="project" value="GO_Central"/>
</dbReference>
<dbReference type="InterPro" id="IPR017972">
    <property type="entry name" value="Cyt_P450_CS"/>
</dbReference>
<evidence type="ECO:0000256" key="8">
    <source>
        <dbReference type="ARBA" id="ARBA00022848"/>
    </source>
</evidence>
<dbReference type="OMA" id="AWWIAND"/>
<dbReference type="Gene3D" id="1.10.630.10">
    <property type="entry name" value="Cytochrome P450"/>
    <property type="match status" value="1"/>
</dbReference>
<dbReference type="FunFam" id="1.10.630.10:FF:000001">
    <property type="entry name" value="Cytochrome P450, family 2"/>
    <property type="match status" value="1"/>
</dbReference>
<evidence type="ECO:0000313" key="16">
    <source>
        <dbReference type="RefSeq" id="XP_018085730.1"/>
    </source>
</evidence>
<dbReference type="GO" id="GO:0005506">
    <property type="term" value="F:iron ion binding"/>
    <property type="evidence" value="ECO:0007669"/>
    <property type="project" value="InterPro"/>
</dbReference>
<keyword evidence="6 13" id="KW-0479">Metal-binding</keyword>
<dbReference type="PANTHER" id="PTHR24300:SF390">
    <property type="entry name" value="CYTOCHROME P450 FAMILY 2 SUBFAMILY A MEMBER 6 GENE 2"/>
    <property type="match status" value="1"/>
</dbReference>
<dbReference type="InterPro" id="IPR008067">
    <property type="entry name" value="Cyt_P450_E_grp-I_CYP2A-like"/>
</dbReference>
<dbReference type="GO" id="GO:0006805">
    <property type="term" value="P:xenobiotic metabolic process"/>
    <property type="evidence" value="ECO:0000318"/>
    <property type="project" value="GO_Central"/>
</dbReference>
<comment type="similarity">
    <text evidence="4 14">Belongs to the cytochrome P450 family.</text>
</comment>
<dbReference type="Bgee" id="108698623">
    <property type="expression patterns" value="Expressed in intestine and 13 other cell types or tissues"/>
</dbReference>